<feature type="region of interest" description="Disordered" evidence="1">
    <location>
        <begin position="1"/>
        <end position="26"/>
    </location>
</feature>
<name>A0A654ZVC1_MYCTX</name>
<evidence type="ECO:0000313" key="5">
    <source>
        <dbReference type="Proteomes" id="UP000050164"/>
    </source>
</evidence>
<feature type="compositionally biased region" description="Acidic residues" evidence="1">
    <location>
        <begin position="1"/>
        <end position="10"/>
    </location>
</feature>
<dbReference type="EMBL" id="CNGE01001002">
    <property type="protein sequence ID" value="CKT59703.1"/>
    <property type="molecule type" value="Genomic_DNA"/>
</dbReference>
<dbReference type="EMBL" id="CNFT01000214">
    <property type="protein sequence ID" value="CKR36435.1"/>
    <property type="molecule type" value="Genomic_DNA"/>
</dbReference>
<evidence type="ECO:0000313" key="2">
    <source>
        <dbReference type="EMBL" id="CKR36435.1"/>
    </source>
</evidence>
<dbReference type="Proteomes" id="UP000050164">
    <property type="component" value="Unassembled WGS sequence"/>
</dbReference>
<evidence type="ECO:0000256" key="1">
    <source>
        <dbReference type="SAM" id="MobiDB-lite"/>
    </source>
</evidence>
<sequence length="327" mass="34520">MDLVDEDAAGDTEFGGAPQLVGPDGPDVFEPQPVIVSRIAAQCLFVDVEDGVHTAVAVHVTGDLPAPRKVGPDDFGQLFTGVIGAPAGTGRYTDGTGGGGVQVGKGQIDIADPRRAVHPDLDAHLAQHVVTLPRRRIGAHPRIGDLVGAQPDRQFGAHRLDHRPIPWVKSHLRACGQAGTVEPSTLGAQHGTEVAGVGYTGQKRKNRADFLGGAVEFAIAVAAILRALGIRGVSGEPIEPGGVRVEVSLVSGVVDDHQRPVRREAVEPGQRRLAKTGLQQRIPADQIGAGRAAPCNLAADRGNDVVRVPHRHRTDIDEPVRQHDRLQ</sequence>
<dbReference type="AlphaFoldDB" id="A0A654ZVC1"/>
<organism evidence="2 5">
    <name type="scientific">Mycobacterium tuberculosis</name>
    <dbReference type="NCBI Taxonomy" id="1773"/>
    <lineage>
        <taxon>Bacteria</taxon>
        <taxon>Bacillati</taxon>
        <taxon>Actinomycetota</taxon>
        <taxon>Actinomycetes</taxon>
        <taxon>Mycobacteriales</taxon>
        <taxon>Mycobacteriaceae</taxon>
        <taxon>Mycobacterium</taxon>
        <taxon>Mycobacterium tuberculosis complex</taxon>
    </lineage>
</organism>
<proteinExistence type="predicted"/>
<evidence type="ECO:0000313" key="3">
    <source>
        <dbReference type="EMBL" id="CKT59703.1"/>
    </source>
</evidence>
<accession>A0A654ZVC1</accession>
<reference evidence="4 5" key="1">
    <citation type="submission" date="2015-03" db="EMBL/GenBank/DDBJ databases">
        <authorList>
            <consortium name="Pathogen Informatics"/>
        </authorList>
    </citation>
    <scope>NUCLEOTIDE SEQUENCE [LARGE SCALE GENOMIC DNA]</scope>
    <source>
        <strain evidence="3 4">Bir 172</strain>
        <strain evidence="2 5">Bir 185</strain>
    </source>
</reference>
<gene>
    <name evidence="3" type="ORF">ERS027646_03859</name>
    <name evidence="2" type="ORF">ERS027659_01229</name>
</gene>
<protein>
    <submittedName>
        <fullName evidence="2">Uncharacterized protein</fullName>
    </submittedName>
</protein>
<evidence type="ECO:0000313" key="4">
    <source>
        <dbReference type="Proteomes" id="UP000048948"/>
    </source>
</evidence>
<dbReference type="Proteomes" id="UP000048948">
    <property type="component" value="Unassembled WGS sequence"/>
</dbReference>